<dbReference type="GO" id="GO:0046872">
    <property type="term" value="F:metal ion binding"/>
    <property type="evidence" value="ECO:0007669"/>
    <property type="project" value="UniProtKB-KW"/>
</dbReference>
<evidence type="ECO:0000256" key="5">
    <source>
        <dbReference type="ARBA" id="ARBA00022801"/>
    </source>
</evidence>
<comment type="subcellular location">
    <subcellularLocation>
        <location evidence="1">Cytoplasm</location>
    </subcellularLocation>
</comment>
<dbReference type="AlphaFoldDB" id="A0A5A5T7Z8"/>
<dbReference type="GO" id="GO:0005975">
    <property type="term" value="P:carbohydrate metabolic process"/>
    <property type="evidence" value="ECO:0007669"/>
    <property type="project" value="InterPro"/>
</dbReference>
<reference evidence="8 9" key="1">
    <citation type="submission" date="2019-01" db="EMBL/GenBank/DDBJ databases">
        <title>Draft genome sequence of Dictyobacter sp. Uno17.</title>
        <authorList>
            <person name="Wang C.M."/>
            <person name="Zheng Y."/>
            <person name="Sakai Y."/>
            <person name="Abe K."/>
            <person name="Yokota A."/>
            <person name="Yabe S."/>
        </authorList>
    </citation>
    <scope>NUCLEOTIDE SEQUENCE [LARGE SCALE GENOMIC DNA]</scope>
    <source>
        <strain evidence="8 9">Uno17</strain>
    </source>
</reference>
<gene>
    <name evidence="8" type="ORF">KDI_10860</name>
</gene>
<dbReference type="PANTHER" id="PTHR42891:SF1">
    <property type="entry name" value="D-GLYCERO-BETA-D-MANNO-HEPTOSE-1,7-BISPHOSPHATE 7-PHOSPHATASE"/>
    <property type="match status" value="1"/>
</dbReference>
<keyword evidence="4" id="KW-0479">Metal-binding</keyword>
<evidence type="ECO:0000313" key="9">
    <source>
        <dbReference type="Proteomes" id="UP000322530"/>
    </source>
</evidence>
<comment type="similarity">
    <text evidence="2">Belongs to the GmhB family.</text>
</comment>
<dbReference type="InterPro" id="IPR036412">
    <property type="entry name" value="HAD-like_sf"/>
</dbReference>
<evidence type="ECO:0000256" key="4">
    <source>
        <dbReference type="ARBA" id="ARBA00022723"/>
    </source>
</evidence>
<keyword evidence="6" id="KW-0119">Carbohydrate metabolism</keyword>
<dbReference type="EMBL" id="BIXY01000011">
    <property type="protein sequence ID" value="GCF07522.1"/>
    <property type="molecule type" value="Genomic_DNA"/>
</dbReference>
<keyword evidence="3" id="KW-0963">Cytoplasm</keyword>
<comment type="caution">
    <text evidence="8">The sequence shown here is derived from an EMBL/GenBank/DDBJ whole genome shotgun (WGS) entry which is preliminary data.</text>
</comment>
<evidence type="ECO:0000256" key="1">
    <source>
        <dbReference type="ARBA" id="ARBA00004496"/>
    </source>
</evidence>
<keyword evidence="9" id="KW-1185">Reference proteome</keyword>
<evidence type="ECO:0000256" key="3">
    <source>
        <dbReference type="ARBA" id="ARBA00022490"/>
    </source>
</evidence>
<organism evidence="8 9">
    <name type="scientific">Dictyobacter arantiisoli</name>
    <dbReference type="NCBI Taxonomy" id="2014874"/>
    <lineage>
        <taxon>Bacteria</taxon>
        <taxon>Bacillati</taxon>
        <taxon>Chloroflexota</taxon>
        <taxon>Ktedonobacteria</taxon>
        <taxon>Ktedonobacterales</taxon>
        <taxon>Dictyobacteraceae</taxon>
        <taxon>Dictyobacter</taxon>
    </lineage>
</organism>
<evidence type="ECO:0000256" key="2">
    <source>
        <dbReference type="ARBA" id="ARBA00005628"/>
    </source>
</evidence>
<dbReference type="InterPro" id="IPR006549">
    <property type="entry name" value="HAD-SF_hydro_IIIA"/>
</dbReference>
<evidence type="ECO:0000313" key="8">
    <source>
        <dbReference type="EMBL" id="GCF07522.1"/>
    </source>
</evidence>
<dbReference type="NCBIfam" id="TIGR01662">
    <property type="entry name" value="HAD-SF-IIIA"/>
    <property type="match status" value="1"/>
</dbReference>
<protein>
    <recommendedName>
        <fullName evidence="7">D,D-heptose 1,7-bisphosphate phosphatase</fullName>
    </recommendedName>
</protein>
<evidence type="ECO:0000256" key="6">
    <source>
        <dbReference type="ARBA" id="ARBA00023277"/>
    </source>
</evidence>
<dbReference type="InterPro" id="IPR023214">
    <property type="entry name" value="HAD_sf"/>
</dbReference>
<dbReference type="CDD" id="cd07503">
    <property type="entry name" value="HAD_HisB-N"/>
    <property type="match status" value="1"/>
</dbReference>
<keyword evidence="5" id="KW-0378">Hydrolase</keyword>
<dbReference type="NCBIfam" id="TIGR00213">
    <property type="entry name" value="GmhB_yaeD"/>
    <property type="match status" value="1"/>
</dbReference>
<accession>A0A5A5T7Z8</accession>
<dbReference type="Gene3D" id="3.40.50.1000">
    <property type="entry name" value="HAD superfamily/HAD-like"/>
    <property type="match status" value="1"/>
</dbReference>
<dbReference type="InterPro" id="IPR006543">
    <property type="entry name" value="Histidinol-phos"/>
</dbReference>
<name>A0A5A5T7Z8_9CHLR</name>
<dbReference type="Proteomes" id="UP000322530">
    <property type="component" value="Unassembled WGS sequence"/>
</dbReference>
<dbReference type="PANTHER" id="PTHR42891">
    <property type="entry name" value="D-GLYCERO-BETA-D-MANNO-HEPTOSE-1,7-BISPHOSPHATE 7-PHOSPHATASE"/>
    <property type="match status" value="1"/>
</dbReference>
<evidence type="ECO:0000256" key="7">
    <source>
        <dbReference type="ARBA" id="ARBA00031828"/>
    </source>
</evidence>
<sequence length="215" mass="23873">MMTKRRAIFLDRDGTLVHPYHYPSRPEHLRLYAGIGPALRRMQDMDFALVLITNQAGIARGYFTVADLDVMHTYLKEQLAEAAVTLDGIYYCPHHVDGVIPELSIRCQCRKPRPGMLLQAAQELAIDLSSSWFVGDILDDIEAGNQAGCHTILVDVGTEHASSAAIRTPKYIARDTIHALTIIKAVTLLESDVSLTYRPPQWSQPASSEEVVCNS</sequence>
<dbReference type="SUPFAM" id="SSF56784">
    <property type="entry name" value="HAD-like"/>
    <property type="match status" value="1"/>
</dbReference>
<dbReference type="NCBIfam" id="TIGR01656">
    <property type="entry name" value="Histidinol-ppas"/>
    <property type="match status" value="1"/>
</dbReference>
<dbReference type="Pfam" id="PF13242">
    <property type="entry name" value="Hydrolase_like"/>
    <property type="match status" value="1"/>
</dbReference>
<dbReference type="GO" id="GO:0016791">
    <property type="term" value="F:phosphatase activity"/>
    <property type="evidence" value="ECO:0007669"/>
    <property type="project" value="InterPro"/>
</dbReference>
<dbReference type="InterPro" id="IPR004446">
    <property type="entry name" value="Heptose_bisP_phosphatase"/>
</dbReference>
<dbReference type="GO" id="GO:0005737">
    <property type="term" value="C:cytoplasm"/>
    <property type="evidence" value="ECO:0007669"/>
    <property type="project" value="UniProtKB-SubCell"/>
</dbReference>
<proteinExistence type="inferred from homology"/>